<dbReference type="GO" id="GO:0016020">
    <property type="term" value="C:membrane"/>
    <property type="evidence" value="ECO:0007669"/>
    <property type="project" value="UniProtKB-SubCell"/>
</dbReference>
<comment type="similarity">
    <text evidence="2">Belongs to the transient receptor potential (TRP) ion channel family.</text>
</comment>
<dbReference type="EMBL" id="QWIJ01000636">
    <property type="protein sequence ID" value="RMX80161.1"/>
    <property type="molecule type" value="Genomic_DNA"/>
</dbReference>
<feature type="domain" description="ML-like" evidence="9">
    <location>
        <begin position="153"/>
        <end position="293"/>
    </location>
</feature>
<feature type="transmembrane region" description="Helical" evidence="8">
    <location>
        <begin position="664"/>
        <end position="686"/>
    </location>
</feature>
<dbReference type="Pfam" id="PF14558">
    <property type="entry name" value="TRP_N"/>
    <property type="match status" value="1"/>
</dbReference>
<protein>
    <recommendedName>
        <fullName evidence="9">ML-like domain-containing protein</fullName>
    </recommendedName>
</protein>
<organism evidence="10 11">
    <name type="scientific">Hortaea werneckii</name>
    <name type="common">Black yeast</name>
    <name type="synonym">Cladosporium werneckii</name>
    <dbReference type="NCBI Taxonomy" id="91943"/>
    <lineage>
        <taxon>Eukaryota</taxon>
        <taxon>Fungi</taxon>
        <taxon>Dikarya</taxon>
        <taxon>Ascomycota</taxon>
        <taxon>Pezizomycotina</taxon>
        <taxon>Dothideomycetes</taxon>
        <taxon>Dothideomycetidae</taxon>
        <taxon>Mycosphaerellales</taxon>
        <taxon>Teratosphaeriaceae</taxon>
        <taxon>Hortaea</taxon>
    </lineage>
</organism>
<dbReference type="InterPro" id="IPR040241">
    <property type="entry name" value="TRP_Flc/Pkd2-like"/>
</dbReference>
<evidence type="ECO:0000256" key="3">
    <source>
        <dbReference type="ARBA" id="ARBA00022692"/>
    </source>
</evidence>
<feature type="transmembrane region" description="Helical" evidence="8">
    <location>
        <begin position="698"/>
        <end position="725"/>
    </location>
</feature>
<accession>A0A3M6WP13</accession>
<dbReference type="OrthoDB" id="5212126at2759"/>
<evidence type="ECO:0000256" key="6">
    <source>
        <dbReference type="ARBA" id="ARBA00023136"/>
    </source>
</evidence>
<keyword evidence="4" id="KW-0732">Signal</keyword>
<keyword evidence="5 8" id="KW-1133">Transmembrane helix</keyword>
<dbReference type="VEuPathDB" id="FungiDB:BTJ68_11728"/>
<evidence type="ECO:0000256" key="8">
    <source>
        <dbReference type="SAM" id="Phobius"/>
    </source>
</evidence>
<comment type="caution">
    <text evidence="10">The sequence shown here is derived from an EMBL/GenBank/DDBJ whole genome shotgun (WGS) entry which is preliminary data.</text>
</comment>
<dbReference type="GO" id="GO:0009272">
    <property type="term" value="P:fungal-type cell wall biogenesis"/>
    <property type="evidence" value="ECO:0007669"/>
    <property type="project" value="TreeGrafter"/>
</dbReference>
<proteinExistence type="inferred from homology"/>
<dbReference type="PANTHER" id="PTHR31145:SF2">
    <property type="entry name" value="FLAVIN CARRIER PROTEIN 2"/>
    <property type="match status" value="1"/>
</dbReference>
<evidence type="ECO:0000256" key="7">
    <source>
        <dbReference type="SAM" id="MobiDB-lite"/>
    </source>
</evidence>
<evidence type="ECO:0000259" key="9">
    <source>
        <dbReference type="SMART" id="SM01320"/>
    </source>
</evidence>
<gene>
    <name evidence="10" type="ORF">D0869_07757</name>
</gene>
<evidence type="ECO:0000313" key="10">
    <source>
        <dbReference type="EMBL" id="RMX80161.1"/>
    </source>
</evidence>
<feature type="compositionally biased region" description="Polar residues" evidence="7">
    <location>
        <begin position="790"/>
        <end position="801"/>
    </location>
</feature>
<feature type="transmembrane region" description="Helical" evidence="8">
    <location>
        <begin position="518"/>
        <end position="538"/>
    </location>
</feature>
<dbReference type="AlphaFoldDB" id="A0A3M6WP13"/>
<dbReference type="SMART" id="SM01320">
    <property type="entry name" value="TRP_N"/>
    <property type="match status" value="1"/>
</dbReference>
<dbReference type="PANTHER" id="PTHR31145">
    <property type="entry name" value="INTEGRAL MEMBRANE PROTEIN (AFU_ORTHOLOGUE AFUA_7G01610)"/>
    <property type="match status" value="1"/>
</dbReference>
<keyword evidence="6 8" id="KW-0472">Membrane</keyword>
<dbReference type="InterPro" id="IPR032800">
    <property type="entry name" value="TRP_N"/>
</dbReference>
<evidence type="ECO:0000256" key="4">
    <source>
        <dbReference type="ARBA" id="ARBA00022729"/>
    </source>
</evidence>
<feature type="region of interest" description="Disordered" evidence="7">
    <location>
        <begin position="760"/>
        <end position="865"/>
    </location>
</feature>
<comment type="subcellular location">
    <subcellularLocation>
        <location evidence="1">Membrane</location>
        <topology evidence="1">Multi-pass membrane protein</topology>
    </subcellularLocation>
</comment>
<evidence type="ECO:0000256" key="1">
    <source>
        <dbReference type="ARBA" id="ARBA00004141"/>
    </source>
</evidence>
<dbReference type="GO" id="GO:0055085">
    <property type="term" value="P:transmembrane transport"/>
    <property type="evidence" value="ECO:0007669"/>
    <property type="project" value="TreeGrafter"/>
</dbReference>
<reference evidence="10 11" key="1">
    <citation type="journal article" date="2018" name="BMC Genomics">
        <title>Genomic evidence for intraspecific hybridization in a clonal and extremely halotolerant yeast.</title>
        <authorList>
            <person name="Gostincar C."/>
            <person name="Stajich J.E."/>
            <person name="Zupancic J."/>
            <person name="Zalar P."/>
            <person name="Gunde-Cimerman N."/>
        </authorList>
    </citation>
    <scope>NUCLEOTIDE SEQUENCE [LARGE SCALE GENOMIC DNA]</scope>
    <source>
        <strain evidence="10 11">EXF-6656</strain>
    </source>
</reference>
<keyword evidence="3 8" id="KW-0812">Transmembrane</keyword>
<feature type="transmembrane region" description="Helical" evidence="8">
    <location>
        <begin position="469"/>
        <end position="490"/>
    </location>
</feature>
<feature type="compositionally biased region" description="Polar residues" evidence="7">
    <location>
        <begin position="830"/>
        <end position="857"/>
    </location>
</feature>
<name>A0A3M6WP13_HORWE</name>
<evidence type="ECO:0000256" key="5">
    <source>
        <dbReference type="ARBA" id="ARBA00022989"/>
    </source>
</evidence>
<dbReference type="Pfam" id="PF06011">
    <property type="entry name" value="TRP"/>
    <property type="match status" value="1"/>
</dbReference>
<dbReference type="Proteomes" id="UP000281245">
    <property type="component" value="Unassembled WGS sequence"/>
</dbReference>
<sequence length="865" mass="94600">MLEQTRGSDYCLVIGNPKKESTGFPPKTFDAGCYSKVDCVSREVEQGSETLSLATSANADSPPFPLRPQHSRNALLAANLPRTEQYTRTSLFHPLATRLVRRLPRARLENIRPDRLLLLHLNLDTTMIIMKSPLLSSLICLLLAILPCASAERMLYSDSLNPCQANNNFSATQFDVVLTPSNNSLSFSVVGVSTISGNVTIDLVVFAYGLRVYEHNLNPCDSDLTGLCPMNEGQINLPPSNLEIPADALSQVPGIAYTVPDLDAKVQVYFNNTDTGTSAACVEAELSNGKTVDQKGVAWTVAVVSGLALVASAITSGLGHSNTAAHVAAMALSLFGYFQAQAFIGMTAVDLPPIVASWTQNFQWSMGIIQVGFIQNIATWYQRSTGGTPSTLLSSLGTISVEVQKRAVEPMVYLMDRAANGLQRQALQARTNAGGSSGSDTSNTVTIHGIQRVGFRDGIEVTNIFLTGYIFFVVFVMFVVLGVLIFKLFCELLVKMGKMKGDKFQDFRNGWTTVLKGILFRIVLIGFPQMVVLCFWEFTRNDSSAEMVLAVFTIFTMLAILAWASSKVIRLARRSIAMHKNPAYILYSDPVSLNKWGFLYVQFKATAYYFIVPVLVYILIKGLFVALAQGNGTVQAIALVIIEACFLILVCVMRPYMDKKTNAFNISIAVINFISSIFLLVFTRIFDQPGIVTGVMGVIFFIYNAIFSLVLLIIVLIASVVAVCAKNPDTRYQPMRDDRGSFIKSQSQLTTELDALGATARGDSKHGWNKTGARIEDDDDSLSGGSSSDPSRLQSQQTAYQGGQYPSMDAESGRHMPPSYQTRERATSPYEPSQTTSMMNPSQENFRQQPSGGSPSPWQRGAGYD</sequence>
<feature type="transmembrane region" description="Helical" evidence="8">
    <location>
        <begin position="634"/>
        <end position="652"/>
    </location>
</feature>
<dbReference type="InterPro" id="IPR010308">
    <property type="entry name" value="TRP_C"/>
</dbReference>
<feature type="transmembrane region" description="Helical" evidence="8">
    <location>
        <begin position="607"/>
        <end position="628"/>
    </location>
</feature>
<evidence type="ECO:0000256" key="2">
    <source>
        <dbReference type="ARBA" id="ARBA00010642"/>
    </source>
</evidence>
<evidence type="ECO:0000313" key="11">
    <source>
        <dbReference type="Proteomes" id="UP000281245"/>
    </source>
</evidence>
<feature type="transmembrane region" description="Helical" evidence="8">
    <location>
        <begin position="544"/>
        <end position="564"/>
    </location>
</feature>